<accession>A0A0W0TXF0</accession>
<dbReference type="InterPro" id="IPR027417">
    <property type="entry name" value="P-loop_NTPase"/>
</dbReference>
<dbReference type="OrthoDB" id="3322489at2"/>
<dbReference type="RefSeq" id="WP_058445066.1">
    <property type="nucleotide sequence ID" value="NZ_CAAAHT010000041.1"/>
</dbReference>
<organism evidence="2 4">
    <name type="scientific">Legionella feeleii</name>
    <dbReference type="NCBI Taxonomy" id="453"/>
    <lineage>
        <taxon>Bacteria</taxon>
        <taxon>Pseudomonadati</taxon>
        <taxon>Pseudomonadota</taxon>
        <taxon>Gammaproteobacteria</taxon>
        <taxon>Legionellales</taxon>
        <taxon>Legionellaceae</taxon>
        <taxon>Legionella</taxon>
    </lineage>
</organism>
<keyword evidence="4" id="KW-1185">Reference proteome</keyword>
<dbReference type="InterPro" id="IPR051396">
    <property type="entry name" value="Bact_Antivir_Def_Nuclease"/>
</dbReference>
<dbReference type="EMBL" id="LNYB01000046">
    <property type="protein sequence ID" value="KTD00086.1"/>
    <property type="molecule type" value="Genomic_DNA"/>
</dbReference>
<dbReference type="Proteomes" id="UP000054698">
    <property type="component" value="Unassembled WGS sequence"/>
</dbReference>
<dbReference type="AlphaFoldDB" id="A0A0W0TXF0"/>
<dbReference type="PATRIC" id="fig|453.4.peg.1405"/>
<sequence>MAVNIKLTSLKFNDGSIIPLAENSTTVIVGPNNVGKSCTLRETYNILKNGLQQAAGLNKVITNITFEQLGTAHEFDTYLNEKTTSFIDDNGNVFRRSLQTNIHQTQSQNMWNNIQQNGLRELLNVFVTFADTANRLNIILPPDTYDRMNEIPQHPIQMFLDNDTNEEKLSRYVKQAFGEDLILNWGAGKKLPLHIGTKPNFDGKEDRVSSSYVKKLLTVPLAHEQGDGIKSFLGCLLSTIILDKPITLLDEPEAFLHPPQARLLGTLLANEHQAKQLIIATHSGDVLRGILDTNIQNLTVIRINRDGKINTPSILEPRDIKEFWNDTLLRHSNVLDGLFHESVIICESDADCRFYSALLSSIHEKENSTTDSPNKKPDTLFIPAGGNARIAKISTALNKIKVKTFAIIDFDTLQNRDGLKKLYKNFGGNWDDIKDSYNAVKEQIDKMEPPATVEETCNNIEKIISEMRLAKSITNKQQQQINGFLRATKGWSKAKNLGLNILSTDEATLTQAKLLLEKLKEFNIWVVPYGELESFDTSINEHGPNWVNEALDKGLVDDPTKLSNARSFMSELMKKL</sequence>
<dbReference type="InterPro" id="IPR003959">
    <property type="entry name" value="ATPase_AAA_core"/>
</dbReference>
<dbReference type="Proteomes" id="UP000251942">
    <property type="component" value="Unassembled WGS sequence"/>
</dbReference>
<feature type="domain" description="ATPase AAA-type core" evidence="1">
    <location>
        <begin position="214"/>
        <end position="283"/>
    </location>
</feature>
<evidence type="ECO:0000313" key="4">
    <source>
        <dbReference type="Proteomes" id="UP000054698"/>
    </source>
</evidence>
<dbReference type="PANTHER" id="PTHR43581">
    <property type="entry name" value="ATP/GTP PHOSPHATASE"/>
    <property type="match status" value="1"/>
</dbReference>
<evidence type="ECO:0000313" key="5">
    <source>
        <dbReference type="Proteomes" id="UP000251942"/>
    </source>
</evidence>
<protein>
    <submittedName>
        <fullName evidence="3">Predicted ATPase</fullName>
    </submittedName>
</protein>
<reference evidence="2 4" key="1">
    <citation type="submission" date="2015-11" db="EMBL/GenBank/DDBJ databases">
        <title>Genomic analysis of 38 Legionella species identifies large and diverse effector repertoires.</title>
        <authorList>
            <person name="Burstein D."/>
            <person name="Amaro F."/>
            <person name="Zusman T."/>
            <person name="Lifshitz Z."/>
            <person name="Cohen O."/>
            <person name="Gilbert J.A."/>
            <person name="Pupko T."/>
            <person name="Shuman H.A."/>
            <person name="Segal G."/>
        </authorList>
    </citation>
    <scope>NUCLEOTIDE SEQUENCE [LARGE SCALE GENOMIC DNA]</scope>
    <source>
        <strain evidence="2 4">WO-44C</strain>
    </source>
</reference>
<gene>
    <name evidence="2" type="ORF">Lfee_1293</name>
    <name evidence="3" type="ORF">NCTC12022_03549</name>
</gene>
<evidence type="ECO:0000259" key="1">
    <source>
        <dbReference type="Pfam" id="PF13304"/>
    </source>
</evidence>
<proteinExistence type="predicted"/>
<dbReference type="SUPFAM" id="SSF52540">
    <property type="entry name" value="P-loop containing nucleoside triphosphate hydrolases"/>
    <property type="match status" value="1"/>
</dbReference>
<dbReference type="GO" id="GO:0005524">
    <property type="term" value="F:ATP binding"/>
    <property type="evidence" value="ECO:0007669"/>
    <property type="project" value="InterPro"/>
</dbReference>
<evidence type="ECO:0000313" key="2">
    <source>
        <dbReference type="EMBL" id="KTD00086.1"/>
    </source>
</evidence>
<dbReference type="Pfam" id="PF13304">
    <property type="entry name" value="AAA_21"/>
    <property type="match status" value="1"/>
</dbReference>
<reference evidence="3 5" key="2">
    <citation type="submission" date="2018-06" db="EMBL/GenBank/DDBJ databases">
        <authorList>
            <consortium name="Pathogen Informatics"/>
            <person name="Doyle S."/>
        </authorList>
    </citation>
    <scope>NUCLEOTIDE SEQUENCE [LARGE SCALE GENOMIC DNA]</scope>
    <source>
        <strain evidence="3 5">NCTC12022</strain>
    </source>
</reference>
<dbReference type="Gene3D" id="3.40.50.300">
    <property type="entry name" value="P-loop containing nucleotide triphosphate hydrolases"/>
    <property type="match status" value="1"/>
</dbReference>
<evidence type="ECO:0000313" key="3">
    <source>
        <dbReference type="EMBL" id="SPX62782.1"/>
    </source>
</evidence>
<dbReference type="GO" id="GO:0016887">
    <property type="term" value="F:ATP hydrolysis activity"/>
    <property type="evidence" value="ECO:0007669"/>
    <property type="project" value="InterPro"/>
</dbReference>
<dbReference type="PANTHER" id="PTHR43581:SF2">
    <property type="entry name" value="EXCINUCLEASE ATPASE SUBUNIT"/>
    <property type="match status" value="1"/>
</dbReference>
<dbReference type="EMBL" id="UASS01000040">
    <property type="protein sequence ID" value="SPX62782.1"/>
    <property type="molecule type" value="Genomic_DNA"/>
</dbReference>
<name>A0A0W0TXF0_9GAMM</name>